<dbReference type="EMBL" id="JASAOG010000440">
    <property type="protein sequence ID" value="KAK0039556.1"/>
    <property type="molecule type" value="Genomic_DNA"/>
</dbReference>
<reference evidence="1" key="2">
    <citation type="submission" date="2023-04" db="EMBL/GenBank/DDBJ databases">
        <authorList>
            <person name="Bu L."/>
            <person name="Lu L."/>
            <person name="Laidemitt M.R."/>
            <person name="Zhang S.M."/>
            <person name="Mutuku M."/>
            <person name="Mkoji G."/>
            <person name="Steinauer M."/>
            <person name="Loker E.S."/>
        </authorList>
    </citation>
    <scope>NUCLEOTIDE SEQUENCE</scope>
    <source>
        <strain evidence="1">KasaAsao</strain>
        <tissue evidence="1">Whole Snail</tissue>
    </source>
</reference>
<comment type="caution">
    <text evidence="1">The sequence shown here is derived from an EMBL/GenBank/DDBJ whole genome shotgun (WGS) entry which is preliminary data.</text>
</comment>
<sequence>MQKAEAVVGRLYRNADGSLEEWKEMFRGAVQQPNADDLQVTFSIIDDTVAPGQIICNRNLGGICGFPFKDVKTCGYTGAELTCDHHLKSKGGCDGKGNSHAFGGTQHRYLNEVQAPGTGGNTGTGTYNRVRVSIRLF</sequence>
<reference evidence="1" key="1">
    <citation type="journal article" date="2023" name="PLoS Negl. Trop. Dis.">
        <title>A genome sequence for Biomphalaria pfeifferi, the major vector snail for the human-infecting parasite Schistosoma mansoni.</title>
        <authorList>
            <person name="Bu L."/>
            <person name="Lu L."/>
            <person name="Laidemitt M.R."/>
            <person name="Zhang S.M."/>
            <person name="Mutuku M."/>
            <person name="Mkoji G."/>
            <person name="Steinauer M."/>
            <person name="Loker E.S."/>
        </authorList>
    </citation>
    <scope>NUCLEOTIDE SEQUENCE</scope>
    <source>
        <strain evidence="1">KasaAsao</strain>
    </source>
</reference>
<keyword evidence="2" id="KW-1185">Reference proteome</keyword>
<proteinExistence type="predicted"/>
<organism evidence="1 2">
    <name type="scientific">Biomphalaria pfeifferi</name>
    <name type="common">Bloodfluke planorb</name>
    <name type="synonym">Freshwater snail</name>
    <dbReference type="NCBI Taxonomy" id="112525"/>
    <lineage>
        <taxon>Eukaryota</taxon>
        <taxon>Metazoa</taxon>
        <taxon>Spiralia</taxon>
        <taxon>Lophotrochozoa</taxon>
        <taxon>Mollusca</taxon>
        <taxon>Gastropoda</taxon>
        <taxon>Heterobranchia</taxon>
        <taxon>Euthyneura</taxon>
        <taxon>Panpulmonata</taxon>
        <taxon>Hygrophila</taxon>
        <taxon>Lymnaeoidea</taxon>
        <taxon>Planorbidae</taxon>
        <taxon>Biomphalaria</taxon>
    </lineage>
</organism>
<name>A0AAD8ANK3_BIOPF</name>
<accession>A0AAD8ANK3</accession>
<protein>
    <submittedName>
        <fullName evidence="1">Uncharacterized protein</fullName>
    </submittedName>
</protein>
<evidence type="ECO:0000313" key="2">
    <source>
        <dbReference type="Proteomes" id="UP001233172"/>
    </source>
</evidence>
<dbReference type="AlphaFoldDB" id="A0AAD8ANK3"/>
<gene>
    <name evidence="1" type="ORF">Bpfe_031041</name>
</gene>
<evidence type="ECO:0000313" key="1">
    <source>
        <dbReference type="EMBL" id="KAK0039556.1"/>
    </source>
</evidence>
<dbReference type="Proteomes" id="UP001233172">
    <property type="component" value="Unassembled WGS sequence"/>
</dbReference>